<keyword evidence="1" id="KW-1133">Transmembrane helix</keyword>
<name>A0A068NTE3_FIMGI</name>
<reference evidence="2 3" key="1">
    <citation type="journal article" date="2014" name="PLoS ONE">
        <title>The first complete genome sequence of the class fimbriimonadia in the phylum armatimonadetes.</title>
        <authorList>
            <person name="Hu Z.Y."/>
            <person name="Wang Y.Z."/>
            <person name="Im W.T."/>
            <person name="Wang S.Y."/>
            <person name="Zhao G.P."/>
            <person name="Zheng H.J."/>
            <person name="Quan Z.X."/>
        </authorList>
    </citation>
    <scope>NUCLEOTIDE SEQUENCE [LARGE SCALE GENOMIC DNA]</scope>
    <source>
        <strain evidence="2">Gsoil 348</strain>
    </source>
</reference>
<feature type="transmembrane region" description="Helical" evidence="1">
    <location>
        <begin position="214"/>
        <end position="232"/>
    </location>
</feature>
<feature type="transmembrane region" description="Helical" evidence="1">
    <location>
        <begin position="12"/>
        <end position="32"/>
    </location>
</feature>
<keyword evidence="3" id="KW-1185">Reference proteome</keyword>
<dbReference type="KEGG" id="fgi:OP10G_3338"/>
<dbReference type="AlphaFoldDB" id="A0A068NTE3"/>
<dbReference type="HOGENOM" id="CLU_1048683_0_0_0"/>
<proteinExistence type="predicted"/>
<evidence type="ECO:0000256" key="1">
    <source>
        <dbReference type="SAM" id="Phobius"/>
    </source>
</evidence>
<evidence type="ECO:0000313" key="2">
    <source>
        <dbReference type="EMBL" id="AIE86706.1"/>
    </source>
</evidence>
<keyword evidence="1" id="KW-0472">Membrane</keyword>
<dbReference type="Proteomes" id="UP000027982">
    <property type="component" value="Chromosome"/>
</dbReference>
<dbReference type="EMBL" id="CP007139">
    <property type="protein sequence ID" value="AIE86706.1"/>
    <property type="molecule type" value="Genomic_DNA"/>
</dbReference>
<evidence type="ECO:0000313" key="3">
    <source>
        <dbReference type="Proteomes" id="UP000027982"/>
    </source>
</evidence>
<accession>A0A068NTE3</accession>
<organism evidence="2 3">
    <name type="scientific">Fimbriimonas ginsengisoli Gsoil 348</name>
    <dbReference type="NCBI Taxonomy" id="661478"/>
    <lineage>
        <taxon>Bacteria</taxon>
        <taxon>Bacillati</taxon>
        <taxon>Armatimonadota</taxon>
        <taxon>Fimbriimonadia</taxon>
        <taxon>Fimbriimonadales</taxon>
        <taxon>Fimbriimonadaceae</taxon>
        <taxon>Fimbriimonas</taxon>
    </lineage>
</organism>
<dbReference type="STRING" id="661478.OP10G_3338"/>
<feature type="transmembrane region" description="Helical" evidence="1">
    <location>
        <begin position="39"/>
        <end position="59"/>
    </location>
</feature>
<feature type="transmembrane region" description="Helical" evidence="1">
    <location>
        <begin position="238"/>
        <end position="258"/>
    </location>
</feature>
<sequence length="265" mass="28751">MLNDLIAKHPELIAMGCLSWVIVVVWVIHVINRMIMLELDIVFGVLAIGVVVGLGFMAIAPPVPVLQPLSIVLLVLSAVMIPITRGIQQQREHRNVDVEGVEKAYEGFVLRPSNPAAQIRLARHLYNLGVRGHALVLAEGALPGLPRRYFPDEYRMVENWRQYPPDKGEFEPIGCVECGHANAAGTIHCAACGARFLLDRVKGRVVSTQMGRKLMVAWIVMILCAVGIALASEIQGPGALVVIFVIAVGAVGTLALAFRDKESTA</sequence>
<protein>
    <submittedName>
        <fullName evidence="2">Uncharacterized protein</fullName>
    </submittedName>
</protein>
<gene>
    <name evidence="2" type="ORF">OP10G_3338</name>
</gene>
<keyword evidence="1" id="KW-0812">Transmembrane</keyword>
<feature type="transmembrane region" description="Helical" evidence="1">
    <location>
        <begin position="65"/>
        <end position="84"/>
    </location>
</feature>